<dbReference type="SUPFAM" id="SSF57302">
    <property type="entry name" value="Snake toxin-like"/>
    <property type="match status" value="1"/>
</dbReference>
<gene>
    <name evidence="1" type="ORF">RF11_06703</name>
</gene>
<evidence type="ECO:0000313" key="2">
    <source>
        <dbReference type="Proteomes" id="UP000031668"/>
    </source>
</evidence>
<reference evidence="1 2" key="1">
    <citation type="journal article" date="2014" name="Genome Biol. Evol.">
        <title>The genome of the myxosporean Thelohanellus kitauei shows adaptations to nutrient acquisition within its fish host.</title>
        <authorList>
            <person name="Yang Y."/>
            <person name="Xiong J."/>
            <person name="Zhou Z."/>
            <person name="Huo F."/>
            <person name="Miao W."/>
            <person name="Ran C."/>
            <person name="Liu Y."/>
            <person name="Zhang J."/>
            <person name="Feng J."/>
            <person name="Wang M."/>
            <person name="Wang M."/>
            <person name="Wang L."/>
            <person name="Yao B."/>
        </authorList>
    </citation>
    <scope>NUCLEOTIDE SEQUENCE [LARGE SCALE GENOMIC DNA]</scope>
    <source>
        <strain evidence="1">Wuqing</strain>
    </source>
</reference>
<accession>A0A0C2NE02</accession>
<name>A0A0C2NE02_THEKT</name>
<comment type="caution">
    <text evidence="1">The sequence shown here is derived from an EMBL/GenBank/DDBJ whole genome shotgun (WGS) entry which is preliminary data.</text>
</comment>
<evidence type="ECO:0000313" key="1">
    <source>
        <dbReference type="EMBL" id="KII74535.1"/>
    </source>
</evidence>
<protein>
    <submittedName>
        <fullName evidence="1">Uncharacterized protein</fullName>
    </submittedName>
</protein>
<sequence length="106" mass="12094">MVKQLKTSSQECSLNPGDYCFERLVLIDQRIVYEQGCVNSSIADTHCQFVRMGKGPYELSRVLCCRSGNFCNINLVSKLNRVNWTGPLFLTNTENMKNETIKTFFG</sequence>
<keyword evidence="2" id="KW-1185">Reference proteome</keyword>
<dbReference type="EMBL" id="JWZT01000375">
    <property type="protein sequence ID" value="KII74535.1"/>
    <property type="molecule type" value="Genomic_DNA"/>
</dbReference>
<organism evidence="1 2">
    <name type="scientific">Thelohanellus kitauei</name>
    <name type="common">Myxosporean</name>
    <dbReference type="NCBI Taxonomy" id="669202"/>
    <lineage>
        <taxon>Eukaryota</taxon>
        <taxon>Metazoa</taxon>
        <taxon>Cnidaria</taxon>
        <taxon>Myxozoa</taxon>
        <taxon>Myxosporea</taxon>
        <taxon>Bivalvulida</taxon>
        <taxon>Platysporina</taxon>
        <taxon>Myxobolidae</taxon>
        <taxon>Thelohanellus</taxon>
    </lineage>
</organism>
<dbReference type="Proteomes" id="UP000031668">
    <property type="component" value="Unassembled WGS sequence"/>
</dbReference>
<dbReference type="InterPro" id="IPR045860">
    <property type="entry name" value="Snake_toxin-like_sf"/>
</dbReference>
<proteinExistence type="predicted"/>
<dbReference type="AlphaFoldDB" id="A0A0C2NE02"/>
<dbReference type="Gene3D" id="2.10.60.10">
    <property type="entry name" value="CD59"/>
    <property type="match status" value="1"/>
</dbReference>